<dbReference type="OrthoDB" id="7768576at2"/>
<dbReference type="EMBL" id="QOKZ01000004">
    <property type="protein sequence ID" value="RMC34932.1"/>
    <property type="molecule type" value="Genomic_DNA"/>
</dbReference>
<gene>
    <name evidence="2" type="ORF">C9E81_12650</name>
</gene>
<evidence type="ECO:0000256" key="1">
    <source>
        <dbReference type="SAM" id="SignalP"/>
    </source>
</evidence>
<keyword evidence="3" id="KW-1185">Reference proteome</keyword>
<dbReference type="RefSeq" id="WP_122112709.1">
    <property type="nucleotide sequence ID" value="NZ_QOKZ01000004.1"/>
</dbReference>
<organism evidence="2 3">
    <name type="scientific">Paracoccus alkanivorans</name>
    <dbReference type="NCBI Taxonomy" id="2116655"/>
    <lineage>
        <taxon>Bacteria</taxon>
        <taxon>Pseudomonadati</taxon>
        <taxon>Pseudomonadota</taxon>
        <taxon>Alphaproteobacteria</taxon>
        <taxon>Rhodobacterales</taxon>
        <taxon>Paracoccaceae</taxon>
        <taxon>Paracoccus</taxon>
    </lineage>
</organism>
<sequence>MSRIPIYAAAIAALTGFSGAAVAGPADPEIWAPRMAETYVTMMGMDAETADLDAVGADMRRLIAAFGQEPLLAEKGPPAFVQAVELAQHGSVSATRGAMYDLARDILLTAAKMSGQPADSFIPLDIWSDVDPFHAELTLGLGLAASDIAAMDKLKALEAQSGLQVIPAAPSEELVMKAWRQQEDEPVNNVLPTRLQAWADGVEAAWPELNDGEREAALGALFRSEVPSQSLLRKVLGTEDIVHWLAGVDLPMSETERQQSRELVHFMEMGAFAGPLKQPLIEIAQMRAAQGSAAGLGAAATQLMRLNNWSAMTGEMHSWESYRYMTQGY</sequence>
<accession>A0A3M0MB11</accession>
<evidence type="ECO:0000313" key="3">
    <source>
        <dbReference type="Proteomes" id="UP000273516"/>
    </source>
</evidence>
<dbReference type="AlphaFoldDB" id="A0A3M0MB11"/>
<feature type="signal peptide" evidence="1">
    <location>
        <begin position="1"/>
        <end position="23"/>
    </location>
</feature>
<name>A0A3M0MB11_9RHOB</name>
<feature type="chain" id="PRO_5018164500" evidence="1">
    <location>
        <begin position="24"/>
        <end position="329"/>
    </location>
</feature>
<proteinExistence type="predicted"/>
<comment type="caution">
    <text evidence="2">The sequence shown here is derived from an EMBL/GenBank/DDBJ whole genome shotgun (WGS) entry which is preliminary data.</text>
</comment>
<reference evidence="2 3" key="1">
    <citation type="submission" date="2018-07" db="EMBL/GenBank/DDBJ databases">
        <authorList>
            <person name="Zhang Y."/>
            <person name="Wang L."/>
            <person name="Ma S."/>
        </authorList>
    </citation>
    <scope>NUCLEOTIDE SEQUENCE [LARGE SCALE GENOMIC DNA]</scope>
    <source>
        <strain evidence="2 3">4-2</strain>
    </source>
</reference>
<evidence type="ECO:0000313" key="2">
    <source>
        <dbReference type="EMBL" id="RMC34932.1"/>
    </source>
</evidence>
<keyword evidence="1" id="KW-0732">Signal</keyword>
<protein>
    <submittedName>
        <fullName evidence="2">Uncharacterized protein</fullName>
    </submittedName>
</protein>
<dbReference type="Proteomes" id="UP000273516">
    <property type="component" value="Unassembled WGS sequence"/>
</dbReference>